<dbReference type="PANTHER" id="PTHR38109:SF1">
    <property type="entry name" value="PROTEIN YCGL"/>
    <property type="match status" value="1"/>
</dbReference>
<dbReference type="Gene3D" id="3.90.1070.10">
    <property type="match status" value="1"/>
</dbReference>
<dbReference type="SFLD" id="SFLDG01141">
    <property type="entry name" value="C2.B.1:_Sucrose_Phosphatase_Li"/>
    <property type="match status" value="1"/>
</dbReference>
<dbReference type="RefSeq" id="WP_134357993.1">
    <property type="nucleotide sequence ID" value="NZ_CP038033.1"/>
</dbReference>
<dbReference type="InterPro" id="IPR038068">
    <property type="entry name" value="YcgL-like_sf"/>
</dbReference>
<dbReference type="CDD" id="cd02605">
    <property type="entry name" value="HAD_SPP"/>
    <property type="match status" value="1"/>
</dbReference>
<dbReference type="InterPro" id="IPR006379">
    <property type="entry name" value="HAD-SF_hydro_IIB"/>
</dbReference>
<dbReference type="Pfam" id="PF05166">
    <property type="entry name" value="YcgL"/>
    <property type="match status" value="1"/>
</dbReference>
<keyword evidence="4" id="KW-1185">Reference proteome</keyword>
<dbReference type="SUPFAM" id="SSF56784">
    <property type="entry name" value="HAD-like"/>
    <property type="match status" value="1"/>
</dbReference>
<dbReference type="Gene3D" id="3.10.510.20">
    <property type="entry name" value="YcgL domain"/>
    <property type="match status" value="1"/>
</dbReference>
<dbReference type="Pfam" id="PF05116">
    <property type="entry name" value="S6PP"/>
    <property type="match status" value="1"/>
</dbReference>
<dbReference type="PROSITE" id="PS51648">
    <property type="entry name" value="YCGL"/>
    <property type="match status" value="1"/>
</dbReference>
<dbReference type="Proteomes" id="UP000294325">
    <property type="component" value="Chromosome"/>
</dbReference>
<dbReference type="AlphaFoldDB" id="A0A4P7C1N8"/>
<dbReference type="OrthoDB" id="9815690at2"/>
<keyword evidence="3" id="KW-0378">Hydrolase</keyword>
<dbReference type="SFLD" id="SFLDS00003">
    <property type="entry name" value="Haloacid_Dehalogenase"/>
    <property type="match status" value="1"/>
</dbReference>
<dbReference type="GO" id="GO:0016791">
    <property type="term" value="F:phosphatase activity"/>
    <property type="evidence" value="ECO:0007669"/>
    <property type="project" value="UniProtKB-ARBA"/>
</dbReference>
<proteinExistence type="inferred from homology"/>
<dbReference type="HAMAP" id="MF_01866">
    <property type="entry name" value="UPF0745"/>
    <property type="match status" value="1"/>
</dbReference>
<dbReference type="InterPro" id="IPR027354">
    <property type="entry name" value="YcgL_dom"/>
</dbReference>
<reference evidence="3 4" key="1">
    <citation type="submission" date="2019-03" db="EMBL/GenBank/DDBJ databases">
        <title>The genome sequence of Nitrosococcus wardiae strain D1FHST reveals the archetypal metabolic capacity of ammonia-oxidizing Gammaproteobacteria.</title>
        <authorList>
            <person name="Wang L."/>
            <person name="Lim C.K."/>
            <person name="Hanson T.E."/>
            <person name="Dang H."/>
            <person name="Klotz M.G."/>
        </authorList>
    </citation>
    <scope>NUCLEOTIDE SEQUENCE [LARGE SCALE GENOMIC DNA]</scope>
    <source>
        <strain evidence="3 4">D1FHS</strain>
    </source>
</reference>
<organism evidence="3 4">
    <name type="scientific">Nitrosococcus wardiae</name>
    <dbReference type="NCBI Taxonomy" id="1814290"/>
    <lineage>
        <taxon>Bacteria</taxon>
        <taxon>Pseudomonadati</taxon>
        <taxon>Pseudomonadota</taxon>
        <taxon>Gammaproteobacteria</taxon>
        <taxon>Chromatiales</taxon>
        <taxon>Chromatiaceae</taxon>
        <taxon>Nitrosococcus</taxon>
    </lineage>
</organism>
<evidence type="ECO:0000313" key="4">
    <source>
        <dbReference type="Proteomes" id="UP000294325"/>
    </source>
</evidence>
<feature type="domain" description="YcgL" evidence="2">
    <location>
        <begin position="291"/>
        <end position="371"/>
    </location>
</feature>
<name>A0A4P7C1N8_9GAMM</name>
<gene>
    <name evidence="3" type="ORF">E3U44_09995</name>
</gene>
<dbReference type="NCBIfam" id="TIGR01484">
    <property type="entry name" value="HAD-SF-IIB"/>
    <property type="match status" value="1"/>
</dbReference>
<dbReference type="InterPro" id="IPR036412">
    <property type="entry name" value="HAD-like_sf"/>
</dbReference>
<evidence type="ECO:0000259" key="2">
    <source>
        <dbReference type="PROSITE" id="PS51648"/>
    </source>
</evidence>
<dbReference type="Gene3D" id="3.40.50.1000">
    <property type="entry name" value="HAD superfamily/HAD-like"/>
    <property type="match status" value="1"/>
</dbReference>
<dbReference type="SFLD" id="SFLDG01140">
    <property type="entry name" value="C2.B:_Phosphomannomutase_and_P"/>
    <property type="match status" value="1"/>
</dbReference>
<dbReference type="InterPro" id="IPR023214">
    <property type="entry name" value="HAD_sf"/>
</dbReference>
<accession>A0A4P7C1N8</accession>
<dbReference type="InterPro" id="IPR006380">
    <property type="entry name" value="SPP-like_dom"/>
</dbReference>
<dbReference type="SUPFAM" id="SSF160191">
    <property type="entry name" value="YcgL-like"/>
    <property type="match status" value="1"/>
</dbReference>
<sequence>MKRKILLCSDLDRTLLPNGHQPESSQARPRLRRLAQRPEITLVYVSGRHKALIQSAIEEYDLPFPDYAIGDVGTTIYEIGDNQWHVWEQWRQEIGRDWGGMTQTNLAKLFADIKSLRLQEPEKQTQFKLSYYASPDLDREILIPQLERRLKAQGIQASFIWSVDETAQVGLLDVLPKCANKLHAIHFLMEQKHVDKKHTVFAGDSGNDLEVLTSGLQAILVRNAQEEVRQETLRRLPPEYRQQLYLARGSFMGLNGYYSAGVLEGLAYFFPETRAWMEEGKEDRTGEESAQPCAVYRSRKKNDGYLYVEAKDDFSRVPEKLLEMLGKLEFVMGLELRPEVSLAQANTQEVMRMLKEKGYFLQLPAKEYRQS</sequence>
<evidence type="ECO:0000256" key="1">
    <source>
        <dbReference type="HAMAP-Rule" id="MF_01866"/>
    </source>
</evidence>
<dbReference type="EMBL" id="CP038033">
    <property type="protein sequence ID" value="QBQ54802.1"/>
    <property type="molecule type" value="Genomic_DNA"/>
</dbReference>
<dbReference type="KEGG" id="nwr:E3U44_09995"/>
<evidence type="ECO:0000313" key="3">
    <source>
        <dbReference type="EMBL" id="QBQ54802.1"/>
    </source>
</evidence>
<protein>
    <recommendedName>
        <fullName evidence="1">YcgL domain-containing protein E3U44_09995</fullName>
    </recommendedName>
</protein>
<dbReference type="PANTHER" id="PTHR38109">
    <property type="entry name" value="PROTEIN YCGL"/>
    <property type="match status" value="1"/>
</dbReference>
<dbReference type="GO" id="GO:0000287">
    <property type="term" value="F:magnesium ion binding"/>
    <property type="evidence" value="ECO:0007669"/>
    <property type="project" value="UniProtKB-ARBA"/>
</dbReference>